<dbReference type="RefSeq" id="WP_008478081.1">
    <property type="nucleotide sequence ID" value="NZ_CAGS01000238.1"/>
</dbReference>
<dbReference type="SUPFAM" id="SSF50249">
    <property type="entry name" value="Nucleic acid-binding proteins"/>
    <property type="match status" value="1"/>
</dbReference>
<dbReference type="InterPro" id="IPR002059">
    <property type="entry name" value="CSP_DNA-bd"/>
</dbReference>
<organism evidence="5 6">
    <name type="scientific">Nitrolancea hollandica Lb</name>
    <dbReference type="NCBI Taxonomy" id="1129897"/>
    <lineage>
        <taxon>Bacteria</taxon>
        <taxon>Pseudomonadati</taxon>
        <taxon>Thermomicrobiota</taxon>
        <taxon>Thermomicrobia</taxon>
        <taxon>Sphaerobacterales</taxon>
        <taxon>Sphaerobacterineae</taxon>
        <taxon>Sphaerobacteraceae</taxon>
        <taxon>Nitrolancea</taxon>
    </lineage>
</organism>
<accession>I4EHJ0</accession>
<evidence type="ECO:0000313" key="5">
    <source>
        <dbReference type="EMBL" id="CCF84152.1"/>
    </source>
</evidence>
<sequence>MATGTIETLREDKGFGFIAPDPDYGQRDLFFHRSAVVNNAFDRLRVGERVSFDEEPDPRDPSRKRAVHVRPIEDDG</sequence>
<dbReference type="InterPro" id="IPR012340">
    <property type="entry name" value="NA-bd_OB-fold"/>
</dbReference>
<keyword evidence="6" id="KW-1185">Reference proteome</keyword>
<evidence type="ECO:0000256" key="3">
    <source>
        <dbReference type="SAM" id="MobiDB-lite"/>
    </source>
</evidence>
<dbReference type="Proteomes" id="UP000004221">
    <property type="component" value="Unassembled WGS sequence"/>
</dbReference>
<name>I4EHJ0_9BACT</name>
<evidence type="ECO:0000259" key="4">
    <source>
        <dbReference type="PROSITE" id="PS51857"/>
    </source>
</evidence>
<dbReference type="EMBL" id="CAGS01000238">
    <property type="protein sequence ID" value="CCF84152.1"/>
    <property type="molecule type" value="Genomic_DNA"/>
</dbReference>
<feature type="region of interest" description="Disordered" evidence="3">
    <location>
        <begin position="51"/>
        <end position="76"/>
    </location>
</feature>
<dbReference type="PIRSF" id="PIRSF002599">
    <property type="entry name" value="Cold_shock_A"/>
    <property type="match status" value="1"/>
</dbReference>
<dbReference type="InterPro" id="IPR012156">
    <property type="entry name" value="Cold_shock_CspA"/>
</dbReference>
<dbReference type="Pfam" id="PF00313">
    <property type="entry name" value="CSD"/>
    <property type="match status" value="1"/>
</dbReference>
<dbReference type="GO" id="GO:0005829">
    <property type="term" value="C:cytosol"/>
    <property type="evidence" value="ECO:0007669"/>
    <property type="project" value="UniProtKB-ARBA"/>
</dbReference>
<evidence type="ECO:0000256" key="2">
    <source>
        <dbReference type="ARBA" id="ARBA00022490"/>
    </source>
</evidence>
<evidence type="ECO:0000256" key="1">
    <source>
        <dbReference type="ARBA" id="ARBA00004496"/>
    </source>
</evidence>
<evidence type="ECO:0000313" key="6">
    <source>
        <dbReference type="Proteomes" id="UP000004221"/>
    </source>
</evidence>
<comment type="subcellular location">
    <subcellularLocation>
        <location evidence="1">Cytoplasm</location>
    </subcellularLocation>
</comment>
<dbReference type="SMART" id="SM00357">
    <property type="entry name" value="CSP"/>
    <property type="match status" value="1"/>
</dbReference>
<feature type="compositionally biased region" description="Basic and acidic residues" evidence="3">
    <location>
        <begin position="51"/>
        <end position="63"/>
    </location>
</feature>
<feature type="domain" description="CSD" evidence="4">
    <location>
        <begin position="1"/>
        <end position="71"/>
    </location>
</feature>
<dbReference type="PROSITE" id="PS51857">
    <property type="entry name" value="CSD_2"/>
    <property type="match status" value="1"/>
</dbReference>
<dbReference type="AlphaFoldDB" id="I4EHJ0"/>
<gene>
    <name evidence="5" type="ORF">NITHO_3120014</name>
</gene>
<dbReference type="GO" id="GO:0003676">
    <property type="term" value="F:nucleic acid binding"/>
    <property type="evidence" value="ECO:0007669"/>
    <property type="project" value="InterPro"/>
</dbReference>
<dbReference type="CDD" id="cd04458">
    <property type="entry name" value="CSP_CDS"/>
    <property type="match status" value="1"/>
</dbReference>
<dbReference type="InterPro" id="IPR011129">
    <property type="entry name" value="CSD"/>
</dbReference>
<keyword evidence="2" id="KW-0963">Cytoplasm</keyword>
<proteinExistence type="predicted"/>
<dbReference type="OrthoDB" id="9810590at2"/>
<reference evidence="5 6" key="1">
    <citation type="journal article" date="2012" name="ISME J.">
        <title>Nitrification expanded: discovery, physiology and genomics of a nitrite-oxidizing bacterium from the phylum Chloroflexi.</title>
        <authorList>
            <person name="Sorokin D.Y."/>
            <person name="Lucker S."/>
            <person name="Vejmelkova D."/>
            <person name="Kostrikina N.A."/>
            <person name="Kleerebezem R."/>
            <person name="Rijpstra W.I."/>
            <person name="Damste J.S."/>
            <person name="Le Paslier D."/>
            <person name="Muyzer G."/>
            <person name="Wagner M."/>
            <person name="van Loosdrecht M.C."/>
            <person name="Daims H."/>
        </authorList>
    </citation>
    <scope>NUCLEOTIDE SEQUENCE [LARGE SCALE GENOMIC DNA]</scope>
    <source>
        <strain evidence="6">none</strain>
    </source>
</reference>
<comment type="caution">
    <text evidence="5">The sequence shown here is derived from an EMBL/GenBank/DDBJ whole genome shotgun (WGS) entry which is preliminary data.</text>
</comment>
<protein>
    <recommendedName>
        <fullName evidence="4">CSD domain-containing protein</fullName>
    </recommendedName>
</protein>
<dbReference type="Gene3D" id="2.40.50.140">
    <property type="entry name" value="Nucleic acid-binding proteins"/>
    <property type="match status" value="1"/>
</dbReference>